<dbReference type="InterPro" id="IPR000073">
    <property type="entry name" value="AB_hydrolase_1"/>
</dbReference>
<comment type="caution">
    <text evidence="4">The sequence shown here is derived from an EMBL/GenBank/DDBJ whole genome shotgun (WGS) entry which is preliminary data.</text>
</comment>
<dbReference type="InterPro" id="IPR029058">
    <property type="entry name" value="AB_hydrolase_fold"/>
</dbReference>
<reference evidence="4 5" key="1">
    <citation type="submission" date="2019-10" db="EMBL/GenBank/DDBJ databases">
        <title>Glycomyces albidus sp. nov., a novel actinomycete isolated from rhizosphere soil of wheat (Triticum aestivum L.).</title>
        <authorList>
            <person name="Qian L."/>
        </authorList>
    </citation>
    <scope>NUCLEOTIDE SEQUENCE [LARGE SCALE GENOMIC DNA]</scope>
    <source>
        <strain evidence="4 5">NEAU-7082</strain>
    </source>
</reference>
<dbReference type="GO" id="GO:0016787">
    <property type="term" value="F:hydrolase activity"/>
    <property type="evidence" value="ECO:0007669"/>
    <property type="project" value="UniProtKB-KW"/>
</dbReference>
<sequence>MPGRRQALASRVLRHESDPMRPTHHLAKRLAATLAVLAATFAATAFTAPAAAAETGRGIDWQPCPDRPDIDCATIEAPLDYDHPRRGTIEIGLARAEATGPGERIGSLLVDPGGPGGSGVDTVKDGFTHPAFDVIGFDPRGVNTSTPVKCDPALVQAANAIAHPADQAEFETRLEANAALTDDCRTRTGPLFDHMDTRTTVEDMERIRRALGEGDLNYLGYSYGTLMGQQYAERYPHRIRAMVLDGNLDHAVDTA</sequence>
<name>A0A6L5G8T1_9ACTN</name>
<evidence type="ECO:0000256" key="1">
    <source>
        <dbReference type="ARBA" id="ARBA00010088"/>
    </source>
</evidence>
<keyword evidence="5" id="KW-1185">Reference proteome</keyword>
<evidence type="ECO:0000313" key="5">
    <source>
        <dbReference type="Proteomes" id="UP000477750"/>
    </source>
</evidence>
<feature type="domain" description="AB hydrolase-1" evidence="3">
    <location>
        <begin position="108"/>
        <end position="247"/>
    </location>
</feature>
<keyword evidence="2 4" id="KW-0378">Hydrolase</keyword>
<evidence type="ECO:0000313" key="4">
    <source>
        <dbReference type="EMBL" id="MQM26040.1"/>
    </source>
</evidence>
<dbReference type="Pfam" id="PF00561">
    <property type="entry name" value="Abhydrolase_1"/>
    <property type="match status" value="1"/>
</dbReference>
<accession>A0A6L5G8T1</accession>
<dbReference type="PANTHER" id="PTHR43248">
    <property type="entry name" value="2-SUCCINYL-6-HYDROXY-2,4-CYCLOHEXADIENE-1-CARBOXYLATE SYNTHASE"/>
    <property type="match status" value="1"/>
</dbReference>
<proteinExistence type="inferred from homology"/>
<comment type="similarity">
    <text evidence="1">Belongs to the peptidase S33 family.</text>
</comment>
<dbReference type="EMBL" id="WIAO01000010">
    <property type="protein sequence ID" value="MQM26040.1"/>
    <property type="molecule type" value="Genomic_DNA"/>
</dbReference>
<dbReference type="InterPro" id="IPR051601">
    <property type="entry name" value="Serine_prot/Carboxylest_S33"/>
</dbReference>
<organism evidence="4 5">
    <name type="scientific">Glycomyces albidus</name>
    <dbReference type="NCBI Taxonomy" id="2656774"/>
    <lineage>
        <taxon>Bacteria</taxon>
        <taxon>Bacillati</taxon>
        <taxon>Actinomycetota</taxon>
        <taxon>Actinomycetes</taxon>
        <taxon>Glycomycetales</taxon>
        <taxon>Glycomycetaceae</taxon>
        <taxon>Glycomyces</taxon>
    </lineage>
</organism>
<evidence type="ECO:0000259" key="3">
    <source>
        <dbReference type="Pfam" id="PF00561"/>
    </source>
</evidence>
<dbReference type="Proteomes" id="UP000477750">
    <property type="component" value="Unassembled WGS sequence"/>
</dbReference>
<dbReference type="Gene3D" id="3.40.50.1820">
    <property type="entry name" value="alpha/beta hydrolase"/>
    <property type="match status" value="1"/>
</dbReference>
<gene>
    <name evidence="4" type="ORF">GFD30_10725</name>
</gene>
<evidence type="ECO:0000256" key="2">
    <source>
        <dbReference type="ARBA" id="ARBA00022801"/>
    </source>
</evidence>
<dbReference type="PANTHER" id="PTHR43248:SF25">
    <property type="entry name" value="AB HYDROLASE-1 DOMAIN-CONTAINING PROTEIN-RELATED"/>
    <property type="match status" value="1"/>
</dbReference>
<dbReference type="SUPFAM" id="SSF53474">
    <property type="entry name" value="alpha/beta-Hydrolases"/>
    <property type="match status" value="1"/>
</dbReference>
<protein>
    <submittedName>
        <fullName evidence="4">Alpha/beta fold hydrolase</fullName>
    </submittedName>
</protein>
<dbReference type="AlphaFoldDB" id="A0A6L5G8T1"/>